<name>A0A5M6A5V5_9BACE</name>
<dbReference type="Pfam" id="PF01613">
    <property type="entry name" value="Flavin_Reduct"/>
    <property type="match status" value="1"/>
</dbReference>
<dbReference type="Gene3D" id="2.30.110.10">
    <property type="entry name" value="Electron Transport, Fmn-binding Protein, Chain A"/>
    <property type="match status" value="1"/>
</dbReference>
<dbReference type="EMBL" id="VVYW01000025">
    <property type="protein sequence ID" value="KAA5403837.1"/>
    <property type="molecule type" value="Genomic_DNA"/>
</dbReference>
<dbReference type="PANTHER" id="PTHR43567">
    <property type="entry name" value="FLAVOREDOXIN-RELATED-RELATED"/>
    <property type="match status" value="1"/>
</dbReference>
<evidence type="ECO:0000259" key="2">
    <source>
        <dbReference type="Pfam" id="PF01613"/>
    </source>
</evidence>
<evidence type="ECO:0000313" key="4">
    <source>
        <dbReference type="Proteomes" id="UP000325055"/>
    </source>
</evidence>
<organism evidence="3 4">
    <name type="scientific">Bacteroides cellulosilyticus</name>
    <dbReference type="NCBI Taxonomy" id="246787"/>
    <lineage>
        <taxon>Bacteria</taxon>
        <taxon>Pseudomonadati</taxon>
        <taxon>Bacteroidota</taxon>
        <taxon>Bacteroidia</taxon>
        <taxon>Bacteroidales</taxon>
        <taxon>Bacteroidaceae</taxon>
        <taxon>Bacteroides</taxon>
    </lineage>
</organism>
<gene>
    <name evidence="3" type="ORF">F2Y86_22755</name>
</gene>
<dbReference type="InterPro" id="IPR052174">
    <property type="entry name" value="Flavoredoxin"/>
</dbReference>
<dbReference type="InterPro" id="IPR012349">
    <property type="entry name" value="Split_barrel_FMN-bd"/>
</dbReference>
<dbReference type="AlphaFoldDB" id="A0A5M6A5V5"/>
<dbReference type="InterPro" id="IPR002563">
    <property type="entry name" value="Flavin_Rdtase-like_dom"/>
</dbReference>
<evidence type="ECO:0000313" key="3">
    <source>
        <dbReference type="EMBL" id="KAA5403837.1"/>
    </source>
</evidence>
<comment type="caution">
    <text evidence="3">The sequence shown here is derived from an EMBL/GenBank/DDBJ whole genome shotgun (WGS) entry which is preliminary data.</text>
</comment>
<comment type="similarity">
    <text evidence="1">Belongs to the flavoredoxin family.</text>
</comment>
<evidence type="ECO:0000256" key="1">
    <source>
        <dbReference type="ARBA" id="ARBA00038054"/>
    </source>
</evidence>
<dbReference type="PANTHER" id="PTHR43567:SF5">
    <property type="entry name" value="HYPOTHETICAL CYTOSOLIC PROTEIN"/>
    <property type="match status" value="1"/>
</dbReference>
<dbReference type="GO" id="GO:0010181">
    <property type="term" value="F:FMN binding"/>
    <property type="evidence" value="ECO:0007669"/>
    <property type="project" value="InterPro"/>
</dbReference>
<accession>A0A5M6A5V5</accession>
<reference evidence="3 4" key="1">
    <citation type="journal article" date="2019" name="Nat. Med.">
        <title>A library of human gut bacterial isolates paired with longitudinal multiomics data enables mechanistic microbiome research.</title>
        <authorList>
            <person name="Poyet M."/>
            <person name="Groussin M."/>
            <person name="Gibbons S.M."/>
            <person name="Avila-Pacheco J."/>
            <person name="Jiang X."/>
            <person name="Kearney S.M."/>
            <person name="Perrotta A.R."/>
            <person name="Berdy B."/>
            <person name="Zhao S."/>
            <person name="Lieberman T.D."/>
            <person name="Swanson P.K."/>
            <person name="Smith M."/>
            <person name="Roesemann S."/>
            <person name="Alexander J.E."/>
            <person name="Rich S.A."/>
            <person name="Livny J."/>
            <person name="Vlamakis H."/>
            <person name="Clish C."/>
            <person name="Bullock K."/>
            <person name="Deik A."/>
            <person name="Scott J."/>
            <person name="Pierce K.A."/>
            <person name="Xavier R.J."/>
            <person name="Alm E.J."/>
        </authorList>
    </citation>
    <scope>NUCLEOTIDE SEQUENCE [LARGE SCALE GENOMIC DNA]</scope>
    <source>
        <strain evidence="3 4">BIOML-A7</strain>
    </source>
</reference>
<protein>
    <submittedName>
        <fullName evidence="3">Flavin reductase family protein</fullName>
    </submittedName>
</protein>
<sequence>MKPIAIKDLSENFFEVIGKEWMLVTAGNKDHFNTMTASWGGIGFLWNKPVVYVFIRPERYTFEFIEKSEYFTLSFLGEENRAIHKICGSKSGREVDKVKETGLKPIITEKGNILFEQGRLSLECRKLYTDVMKEDCFIDPGVCKQWYGGAHGGLHHIYVAEITGAWMRE</sequence>
<feature type="domain" description="Flavin reductase like" evidence="2">
    <location>
        <begin position="22"/>
        <end position="169"/>
    </location>
</feature>
<dbReference type="GO" id="GO:0016646">
    <property type="term" value="F:oxidoreductase activity, acting on the CH-NH group of donors, NAD or NADP as acceptor"/>
    <property type="evidence" value="ECO:0007669"/>
    <property type="project" value="UniProtKB-ARBA"/>
</dbReference>
<dbReference type="RefSeq" id="WP_007211414.1">
    <property type="nucleotide sequence ID" value="NZ_JAFEKG010000001.1"/>
</dbReference>
<dbReference type="SUPFAM" id="SSF50475">
    <property type="entry name" value="FMN-binding split barrel"/>
    <property type="match status" value="1"/>
</dbReference>
<dbReference type="Proteomes" id="UP000325055">
    <property type="component" value="Unassembled WGS sequence"/>
</dbReference>
<proteinExistence type="inferred from homology"/>